<organism evidence="8">
    <name type="scientific">Pseudomonas aeruginosa</name>
    <dbReference type="NCBI Taxonomy" id="287"/>
    <lineage>
        <taxon>Bacteria</taxon>
        <taxon>Pseudomonadati</taxon>
        <taxon>Pseudomonadota</taxon>
        <taxon>Gammaproteobacteria</taxon>
        <taxon>Pseudomonadales</taxon>
        <taxon>Pseudomonadaceae</taxon>
        <taxon>Pseudomonas</taxon>
    </lineage>
</organism>
<evidence type="ECO:0000259" key="7">
    <source>
        <dbReference type="Pfam" id="PF02470"/>
    </source>
</evidence>
<evidence type="ECO:0000256" key="1">
    <source>
        <dbReference type="ARBA" id="ARBA00004533"/>
    </source>
</evidence>
<keyword evidence="5" id="KW-1133">Transmembrane helix</keyword>
<keyword evidence="3" id="KW-0997">Cell inner membrane</keyword>
<evidence type="ECO:0000256" key="5">
    <source>
        <dbReference type="ARBA" id="ARBA00022989"/>
    </source>
</evidence>
<reference evidence="8" key="1">
    <citation type="submission" date="2019-09" db="EMBL/GenBank/DDBJ databases">
        <title>Whole genome sequence analysis of bacterial isolates in patients.</title>
        <authorList>
            <person name="Jeong K.C."/>
        </authorList>
    </citation>
    <scope>NUCLEOTIDE SEQUENCE</scope>
    <source>
        <strain evidence="8">KCJ3K105</strain>
    </source>
</reference>
<feature type="non-terminal residue" evidence="8">
    <location>
        <position position="1"/>
    </location>
</feature>
<keyword evidence="4" id="KW-0812">Transmembrane</keyword>
<evidence type="ECO:0000313" key="8">
    <source>
        <dbReference type="EMBL" id="KAB0757905.1"/>
    </source>
</evidence>
<feature type="domain" description="Mce/MlaD" evidence="7">
    <location>
        <begin position="36"/>
        <end position="96"/>
    </location>
</feature>
<name>A0A643ILU6_PSEAI</name>
<accession>A0A643ILU6</accession>
<dbReference type="Pfam" id="PF02470">
    <property type="entry name" value="MlaD"/>
    <property type="match status" value="1"/>
</dbReference>
<dbReference type="GO" id="GO:0005886">
    <property type="term" value="C:plasma membrane"/>
    <property type="evidence" value="ECO:0007669"/>
    <property type="project" value="UniProtKB-SubCell"/>
</dbReference>
<keyword evidence="6" id="KW-0472">Membrane</keyword>
<gene>
    <name evidence="8" type="ORF">F7O97_31505</name>
</gene>
<comment type="caution">
    <text evidence="8">The sequence shown here is derived from an EMBL/GenBank/DDBJ whole genome shotgun (WGS) entry which is preliminary data.</text>
</comment>
<evidence type="ECO:0000256" key="6">
    <source>
        <dbReference type="ARBA" id="ARBA00023136"/>
    </source>
</evidence>
<evidence type="ECO:0000256" key="3">
    <source>
        <dbReference type="ARBA" id="ARBA00022519"/>
    </source>
</evidence>
<feature type="non-terminal residue" evidence="8">
    <location>
        <position position="96"/>
    </location>
</feature>
<dbReference type="PANTHER" id="PTHR30462">
    <property type="entry name" value="INTERMEMBRANE TRANSPORT PROTEIN PQIB-RELATED"/>
    <property type="match status" value="1"/>
</dbReference>
<protein>
    <submittedName>
        <fullName evidence="8">MCE family protein</fullName>
    </submittedName>
</protein>
<dbReference type="InterPro" id="IPR003399">
    <property type="entry name" value="Mce/MlaD"/>
</dbReference>
<dbReference type="AlphaFoldDB" id="A0A643ILU6"/>
<dbReference type="InterPro" id="IPR051800">
    <property type="entry name" value="PqiA-PqiB_transport"/>
</dbReference>
<comment type="subcellular location">
    <subcellularLocation>
        <location evidence="1">Cell inner membrane</location>
    </subcellularLocation>
</comment>
<proteinExistence type="predicted"/>
<sequence length="96" mass="10420">VSGPYIEALPSSTPGERQARFQTLAEAPNLLGRENGLRLTLSAPRKGSIKLGNLVTYRQIPVGKVVDLALGEQADRVLISILIEPRYVPLVRTGSR</sequence>
<keyword evidence="2" id="KW-1003">Cell membrane</keyword>
<dbReference type="RefSeq" id="WP_151130060.1">
    <property type="nucleotide sequence ID" value="NZ_JACYEG010000235.1"/>
</dbReference>
<evidence type="ECO:0000256" key="2">
    <source>
        <dbReference type="ARBA" id="ARBA00022475"/>
    </source>
</evidence>
<evidence type="ECO:0000256" key="4">
    <source>
        <dbReference type="ARBA" id="ARBA00022692"/>
    </source>
</evidence>
<dbReference type="PANTHER" id="PTHR30462:SF0">
    <property type="entry name" value="INTERMEMBRANE TRANSPORT PROTEIN YEBT"/>
    <property type="match status" value="1"/>
</dbReference>
<dbReference type="EMBL" id="VZIV01000235">
    <property type="protein sequence ID" value="KAB0757905.1"/>
    <property type="molecule type" value="Genomic_DNA"/>
</dbReference>